<name>A0A545TVY8_9GAMM</name>
<proteinExistence type="predicted"/>
<dbReference type="InterPro" id="IPR036388">
    <property type="entry name" value="WH-like_DNA-bd_sf"/>
</dbReference>
<dbReference type="InterPro" id="IPR000524">
    <property type="entry name" value="Tscrpt_reg_HTH_GntR"/>
</dbReference>
<feature type="region of interest" description="Disordered" evidence="4">
    <location>
        <begin position="1"/>
        <end position="20"/>
    </location>
</feature>
<dbReference type="SUPFAM" id="SSF64288">
    <property type="entry name" value="Chorismate lyase-like"/>
    <property type="match status" value="1"/>
</dbReference>
<gene>
    <name evidence="6" type="ORF">FKG94_09080</name>
</gene>
<dbReference type="AlphaFoldDB" id="A0A545TVY8"/>
<evidence type="ECO:0000313" key="7">
    <source>
        <dbReference type="Proteomes" id="UP000319732"/>
    </source>
</evidence>
<dbReference type="PRINTS" id="PR00035">
    <property type="entry name" value="HTHGNTR"/>
</dbReference>
<evidence type="ECO:0000259" key="5">
    <source>
        <dbReference type="PROSITE" id="PS50949"/>
    </source>
</evidence>
<dbReference type="InterPro" id="IPR028978">
    <property type="entry name" value="Chorismate_lyase_/UTRA_dom_sf"/>
</dbReference>
<dbReference type="PANTHER" id="PTHR44846:SF17">
    <property type="entry name" value="GNTR-FAMILY TRANSCRIPTIONAL REGULATOR"/>
    <property type="match status" value="1"/>
</dbReference>
<protein>
    <submittedName>
        <fullName evidence="6">GntR family transcriptional regulator</fullName>
    </submittedName>
</protein>
<dbReference type="InterPro" id="IPR036390">
    <property type="entry name" value="WH_DNA-bd_sf"/>
</dbReference>
<evidence type="ECO:0000256" key="2">
    <source>
        <dbReference type="ARBA" id="ARBA00023125"/>
    </source>
</evidence>
<dbReference type="Proteomes" id="UP000319732">
    <property type="component" value="Unassembled WGS sequence"/>
</dbReference>
<dbReference type="Gene3D" id="3.40.1410.10">
    <property type="entry name" value="Chorismate lyase-like"/>
    <property type="match status" value="1"/>
</dbReference>
<keyword evidence="1" id="KW-0805">Transcription regulation</keyword>
<comment type="caution">
    <text evidence="6">The sequence shown here is derived from an EMBL/GenBank/DDBJ whole genome shotgun (WGS) entry which is preliminary data.</text>
</comment>
<dbReference type="GO" id="GO:0003677">
    <property type="term" value="F:DNA binding"/>
    <property type="evidence" value="ECO:0007669"/>
    <property type="project" value="UniProtKB-KW"/>
</dbReference>
<dbReference type="SUPFAM" id="SSF46785">
    <property type="entry name" value="Winged helix' DNA-binding domain"/>
    <property type="match status" value="1"/>
</dbReference>
<sequence length="262" mass="29767">MDPITSLFSEQQRRSLRQDSPTPLYHQLYTLLKNNILNGTLPNGSQMPTEQQLAQGFDISRITAKRAMDELAAEGLVERRRGKGTHVTYEYRPQPVKAPLIGMLQEIESMARRTDVEVLVLDQLQPPAEIRGEFGMPDGETALRVIRVRSRDGEPFGYYSSWTRGITRKIGPKTLKTKPRLEIFRDQGLEIAHVTQTLTAMAATPEVAAALDTESGVPLLCLVRRSFDPGEQLVDYLHVLYRPDRFQYQMDLTPEDTLKKTR</sequence>
<dbReference type="GO" id="GO:0003700">
    <property type="term" value="F:DNA-binding transcription factor activity"/>
    <property type="evidence" value="ECO:0007669"/>
    <property type="project" value="InterPro"/>
</dbReference>
<accession>A0A545TVY8</accession>
<evidence type="ECO:0000256" key="1">
    <source>
        <dbReference type="ARBA" id="ARBA00023015"/>
    </source>
</evidence>
<reference evidence="6 7" key="1">
    <citation type="submission" date="2019-06" db="EMBL/GenBank/DDBJ databases">
        <title>Whole genome sequence for Cellvibrionaceae sp. R142.</title>
        <authorList>
            <person name="Wang G."/>
        </authorList>
    </citation>
    <scope>NUCLEOTIDE SEQUENCE [LARGE SCALE GENOMIC DNA]</scope>
    <source>
        <strain evidence="6 7">R142</strain>
    </source>
</reference>
<keyword evidence="3" id="KW-0804">Transcription</keyword>
<dbReference type="OrthoDB" id="5450856at2"/>
<keyword evidence="7" id="KW-1185">Reference proteome</keyword>
<feature type="domain" description="HTH gntR-type" evidence="5">
    <location>
        <begin position="22"/>
        <end position="90"/>
    </location>
</feature>
<dbReference type="PROSITE" id="PS50949">
    <property type="entry name" value="HTH_GNTR"/>
    <property type="match status" value="1"/>
</dbReference>
<feature type="compositionally biased region" description="Polar residues" evidence="4">
    <location>
        <begin position="1"/>
        <end position="10"/>
    </location>
</feature>
<dbReference type="InterPro" id="IPR011663">
    <property type="entry name" value="UTRA"/>
</dbReference>
<dbReference type="SMART" id="SM00345">
    <property type="entry name" value="HTH_GNTR"/>
    <property type="match status" value="1"/>
</dbReference>
<dbReference type="SMART" id="SM00866">
    <property type="entry name" value="UTRA"/>
    <property type="match status" value="1"/>
</dbReference>
<dbReference type="InterPro" id="IPR050679">
    <property type="entry name" value="Bact_HTH_transcr_reg"/>
</dbReference>
<dbReference type="PANTHER" id="PTHR44846">
    <property type="entry name" value="MANNOSYL-D-GLYCERATE TRANSPORT/METABOLISM SYSTEM REPRESSOR MNGR-RELATED"/>
    <property type="match status" value="1"/>
</dbReference>
<evidence type="ECO:0000313" key="6">
    <source>
        <dbReference type="EMBL" id="TQV81387.1"/>
    </source>
</evidence>
<dbReference type="EMBL" id="VHSG01000008">
    <property type="protein sequence ID" value="TQV81387.1"/>
    <property type="molecule type" value="Genomic_DNA"/>
</dbReference>
<organism evidence="6 7">
    <name type="scientific">Exilibacterium tricleocarpae</name>
    <dbReference type="NCBI Taxonomy" id="2591008"/>
    <lineage>
        <taxon>Bacteria</taxon>
        <taxon>Pseudomonadati</taxon>
        <taxon>Pseudomonadota</taxon>
        <taxon>Gammaproteobacteria</taxon>
        <taxon>Cellvibrionales</taxon>
        <taxon>Cellvibrionaceae</taxon>
        <taxon>Exilibacterium</taxon>
    </lineage>
</organism>
<keyword evidence="2" id="KW-0238">DNA-binding</keyword>
<dbReference type="Gene3D" id="1.10.10.10">
    <property type="entry name" value="Winged helix-like DNA-binding domain superfamily/Winged helix DNA-binding domain"/>
    <property type="match status" value="1"/>
</dbReference>
<dbReference type="Pfam" id="PF07702">
    <property type="entry name" value="UTRA"/>
    <property type="match status" value="1"/>
</dbReference>
<evidence type="ECO:0000256" key="4">
    <source>
        <dbReference type="SAM" id="MobiDB-lite"/>
    </source>
</evidence>
<dbReference type="CDD" id="cd07377">
    <property type="entry name" value="WHTH_GntR"/>
    <property type="match status" value="1"/>
</dbReference>
<dbReference type="GO" id="GO:0045892">
    <property type="term" value="P:negative regulation of DNA-templated transcription"/>
    <property type="evidence" value="ECO:0007669"/>
    <property type="project" value="TreeGrafter"/>
</dbReference>
<dbReference type="Pfam" id="PF00392">
    <property type="entry name" value="GntR"/>
    <property type="match status" value="1"/>
</dbReference>
<evidence type="ECO:0000256" key="3">
    <source>
        <dbReference type="ARBA" id="ARBA00023163"/>
    </source>
</evidence>